<keyword evidence="3 7" id="KW-0489">Methyltransferase</keyword>
<dbReference type="SUPFAM" id="SSF53335">
    <property type="entry name" value="S-adenosyl-L-methionine-dependent methyltransferases"/>
    <property type="match status" value="1"/>
</dbReference>
<comment type="catalytic activity">
    <reaction evidence="6">
        <text>a 2'-deoxyadenosine in DNA + S-adenosyl-L-methionine = an N(6)-methyl-2'-deoxyadenosine in DNA + S-adenosyl-L-homocysteine + H(+)</text>
        <dbReference type="Rhea" id="RHEA:15197"/>
        <dbReference type="Rhea" id="RHEA-COMP:12418"/>
        <dbReference type="Rhea" id="RHEA-COMP:12419"/>
        <dbReference type="ChEBI" id="CHEBI:15378"/>
        <dbReference type="ChEBI" id="CHEBI:57856"/>
        <dbReference type="ChEBI" id="CHEBI:59789"/>
        <dbReference type="ChEBI" id="CHEBI:90615"/>
        <dbReference type="ChEBI" id="CHEBI:90616"/>
        <dbReference type="EC" id="2.1.1.72"/>
    </reaction>
</comment>
<dbReference type="AlphaFoldDB" id="A0A653ACY1"/>
<evidence type="ECO:0000256" key="2">
    <source>
        <dbReference type="ARBA" id="ARBA00011900"/>
    </source>
</evidence>
<reference evidence="7" key="1">
    <citation type="submission" date="2018-07" db="EMBL/GenBank/DDBJ databases">
        <authorList>
            <consortium name="Genoscope - CEA"/>
            <person name="William W."/>
        </authorList>
    </citation>
    <scope>NUCLEOTIDE SEQUENCE</scope>
    <source>
        <strain evidence="7">IK1</strain>
    </source>
</reference>
<dbReference type="InterPro" id="IPR029063">
    <property type="entry name" value="SAM-dependent_MTases_sf"/>
</dbReference>
<evidence type="ECO:0000256" key="6">
    <source>
        <dbReference type="ARBA" id="ARBA00047942"/>
    </source>
</evidence>
<dbReference type="Gene3D" id="1.10.1020.10">
    <property type="entry name" value="Adenine-specific Methyltransferase, Domain 2"/>
    <property type="match status" value="1"/>
</dbReference>
<dbReference type="InterPro" id="IPR023095">
    <property type="entry name" value="Ade_MeTrfase_dom_2"/>
</dbReference>
<evidence type="ECO:0000313" key="7">
    <source>
        <dbReference type="EMBL" id="VBB45824.1"/>
    </source>
</evidence>
<dbReference type="PROSITE" id="PS00092">
    <property type="entry name" value="N6_MTASE"/>
    <property type="match status" value="1"/>
</dbReference>
<dbReference type="PRINTS" id="PR00505">
    <property type="entry name" value="D12N6MTFRASE"/>
</dbReference>
<evidence type="ECO:0000256" key="4">
    <source>
        <dbReference type="ARBA" id="ARBA00022679"/>
    </source>
</evidence>
<dbReference type="Gene3D" id="3.40.50.150">
    <property type="entry name" value="Vaccinia Virus protein VP39"/>
    <property type="match status" value="1"/>
</dbReference>
<name>A0A653ACY1_9BACT</name>
<organism evidence="7">
    <name type="scientific">uncultured Paludibacter sp</name>
    <dbReference type="NCBI Taxonomy" id="497635"/>
    <lineage>
        <taxon>Bacteria</taxon>
        <taxon>Pseudomonadati</taxon>
        <taxon>Bacteroidota</taxon>
        <taxon>Bacteroidia</taxon>
        <taxon>Bacteroidales</taxon>
        <taxon>Paludibacteraceae</taxon>
        <taxon>Paludibacter</taxon>
        <taxon>environmental samples</taxon>
    </lineage>
</organism>
<proteinExistence type="inferred from homology"/>
<dbReference type="Pfam" id="PF02086">
    <property type="entry name" value="MethyltransfD12"/>
    <property type="match status" value="1"/>
</dbReference>
<protein>
    <recommendedName>
        <fullName evidence="2">site-specific DNA-methyltransferase (adenine-specific)</fullName>
        <ecNumber evidence="2">2.1.1.72</ecNumber>
    </recommendedName>
</protein>
<accession>A0A653ACY1</accession>
<comment type="similarity">
    <text evidence="1">Belongs to the N(4)/N(6)-methyltransferase family.</text>
</comment>
<keyword evidence="4 7" id="KW-0808">Transferase</keyword>
<keyword evidence="5" id="KW-0949">S-adenosyl-L-methionine</keyword>
<evidence type="ECO:0000256" key="3">
    <source>
        <dbReference type="ARBA" id="ARBA00022603"/>
    </source>
</evidence>
<dbReference type="InterPro" id="IPR012327">
    <property type="entry name" value="MeTrfase_D12"/>
</dbReference>
<evidence type="ECO:0000256" key="1">
    <source>
        <dbReference type="ARBA" id="ARBA00006594"/>
    </source>
</evidence>
<sequence length="335" mass="38580">MNYIGSKYKLSDFIKQSVYQVVGNDLSEKVFCDLFAGTGIVGRSFKQEVKKIISNDIEYYSYVLNRNYIGNSRLLEYEPFIEELNQLNGTDGFIFEEYSEKGKAQRQYFSEENGRKMDAVRQKMETWKKSGVISDDMYFFLLASLIESADKVANTASVYGAFLKHIKKSAQKKLIIEPALFSPGNNKNEVFNEDSNVLIHKIKGDILYLDPPYNAREYGANYHILNTIALYDNFTPQGKTGLRKYARSSYCKKNEVEKSFDELIKNADFKYIFLSYNNEGLMPAQTIKTVMSKYGKLNIFSTDYQRFKADKTENRNHKASATTEYLYVLEKTGIG</sequence>
<dbReference type="GO" id="GO:0009007">
    <property type="term" value="F:site-specific DNA-methyltransferase (adenine-specific) activity"/>
    <property type="evidence" value="ECO:0007669"/>
    <property type="project" value="UniProtKB-EC"/>
</dbReference>
<gene>
    <name evidence="7" type="primary">nlaIIIM</name>
    <name evidence="7" type="ORF">TRIP_D310219</name>
</gene>
<dbReference type="GO" id="GO:0032259">
    <property type="term" value="P:methylation"/>
    <property type="evidence" value="ECO:0007669"/>
    <property type="project" value="UniProtKB-KW"/>
</dbReference>
<dbReference type="InterPro" id="IPR002052">
    <property type="entry name" value="DNA_methylase_N6_adenine_CS"/>
</dbReference>
<dbReference type="GO" id="GO:0003676">
    <property type="term" value="F:nucleic acid binding"/>
    <property type="evidence" value="ECO:0007669"/>
    <property type="project" value="InterPro"/>
</dbReference>
<dbReference type="EC" id="2.1.1.72" evidence="2"/>
<dbReference type="EMBL" id="UPXZ01000025">
    <property type="protein sequence ID" value="VBB45824.1"/>
    <property type="molecule type" value="Genomic_DNA"/>
</dbReference>
<dbReference type="GO" id="GO:0009307">
    <property type="term" value="P:DNA restriction-modification system"/>
    <property type="evidence" value="ECO:0007669"/>
    <property type="project" value="InterPro"/>
</dbReference>
<evidence type="ECO:0000256" key="5">
    <source>
        <dbReference type="ARBA" id="ARBA00022691"/>
    </source>
</evidence>